<dbReference type="Pfam" id="PF01262">
    <property type="entry name" value="AlaDh_PNT_C"/>
    <property type="match status" value="1"/>
</dbReference>
<reference evidence="12 13" key="1">
    <citation type="submission" date="2019-04" db="EMBL/GenBank/DDBJ databases">
        <title>Genome of a novel bacterium Candidatus Jettenia ecosi reconstructed from metagenome of an anammox bioreactor.</title>
        <authorList>
            <person name="Mardanov A.V."/>
            <person name="Beletsky A.V."/>
            <person name="Ravin N.V."/>
            <person name="Botchkova E.A."/>
            <person name="Litti Y.V."/>
            <person name="Nozhevnikova A.N."/>
        </authorList>
    </citation>
    <scope>NUCLEOTIDE SEQUENCE [LARGE SCALE GENOMIC DNA]</scope>
    <source>
        <strain evidence="12">J2</strain>
    </source>
</reference>
<evidence type="ECO:0000256" key="8">
    <source>
        <dbReference type="PIRSR" id="PIRSR000183-3"/>
    </source>
</evidence>
<dbReference type="InterPro" id="IPR007698">
    <property type="entry name" value="AlaDH/PNT_NAD(H)-bd"/>
</dbReference>
<protein>
    <recommendedName>
        <fullName evidence="2 5">Alanine dehydrogenase</fullName>
        <ecNumber evidence="2 5">1.4.1.1</ecNumber>
    </recommendedName>
</protein>
<dbReference type="SUPFAM" id="SSF51735">
    <property type="entry name" value="NAD(P)-binding Rossmann-fold domains"/>
    <property type="match status" value="1"/>
</dbReference>
<feature type="binding site" evidence="8">
    <location>
        <position position="203"/>
    </location>
    <ligand>
        <name>NAD(+)</name>
        <dbReference type="ChEBI" id="CHEBI:57540"/>
    </ligand>
</feature>
<keyword evidence="4 5" id="KW-0520">NAD</keyword>
<dbReference type="PANTHER" id="PTHR42795">
    <property type="entry name" value="ALANINE DEHYDROGENASE"/>
    <property type="match status" value="1"/>
</dbReference>
<comment type="similarity">
    <text evidence="1 5">Belongs to the AlaDH/PNT family.</text>
</comment>
<dbReference type="SMART" id="SM01002">
    <property type="entry name" value="AlaDh_PNT_C"/>
    <property type="match status" value="1"/>
</dbReference>
<keyword evidence="8" id="KW-0547">Nucleotide-binding</keyword>
<dbReference type="SMART" id="SM01003">
    <property type="entry name" value="AlaDh_PNT_N"/>
    <property type="match status" value="1"/>
</dbReference>
<evidence type="ECO:0000256" key="2">
    <source>
        <dbReference type="ARBA" id="ARBA00012897"/>
    </source>
</evidence>
<dbReference type="GO" id="GO:0042853">
    <property type="term" value="P:L-alanine catabolic process"/>
    <property type="evidence" value="ECO:0007669"/>
    <property type="project" value="InterPro"/>
</dbReference>
<keyword evidence="9" id="KW-0460">Magnesium</keyword>
<dbReference type="InterPro" id="IPR008141">
    <property type="entry name" value="Ala_DH"/>
</dbReference>
<evidence type="ECO:0000313" key="13">
    <source>
        <dbReference type="Proteomes" id="UP000319783"/>
    </source>
</evidence>
<dbReference type="GO" id="GO:0000166">
    <property type="term" value="F:nucleotide binding"/>
    <property type="evidence" value="ECO:0007669"/>
    <property type="project" value="UniProtKB-KW"/>
</dbReference>
<feature type="active site" description="Proton donor/acceptor" evidence="6">
    <location>
        <position position="96"/>
    </location>
</feature>
<evidence type="ECO:0000313" key="12">
    <source>
        <dbReference type="EMBL" id="TLD41485.1"/>
    </source>
</evidence>
<dbReference type="Pfam" id="PF05222">
    <property type="entry name" value="AlaDh_PNT_N"/>
    <property type="match status" value="1"/>
</dbReference>
<comment type="cofactor">
    <cofactor evidence="9">
        <name>Mg(2+)</name>
        <dbReference type="ChEBI" id="CHEBI:18420"/>
    </cofactor>
    <text evidence="9">Binds 1 Mg(2+) ion per subunit.</text>
</comment>
<feature type="binding site" evidence="7">
    <location>
        <position position="15"/>
    </location>
    <ligand>
        <name>substrate</name>
    </ligand>
</feature>
<feature type="active site" description="Proton donor/acceptor" evidence="6">
    <location>
        <position position="270"/>
    </location>
</feature>
<proteinExistence type="inferred from homology"/>
<evidence type="ECO:0000256" key="7">
    <source>
        <dbReference type="PIRSR" id="PIRSR000183-2"/>
    </source>
</evidence>
<dbReference type="GO" id="GO:0000286">
    <property type="term" value="F:alanine dehydrogenase activity"/>
    <property type="evidence" value="ECO:0007669"/>
    <property type="project" value="UniProtKB-UniRule"/>
</dbReference>
<evidence type="ECO:0000256" key="5">
    <source>
        <dbReference type="PIRNR" id="PIRNR000183"/>
    </source>
</evidence>
<feature type="domain" description="Alanine dehydrogenase/pyridine nucleotide transhydrogenase NAD(H)-binding" evidence="10">
    <location>
        <begin position="149"/>
        <end position="297"/>
    </location>
</feature>
<evidence type="ECO:0000256" key="6">
    <source>
        <dbReference type="PIRSR" id="PIRSR000183-1"/>
    </source>
</evidence>
<dbReference type="Proteomes" id="UP000319783">
    <property type="component" value="Unassembled WGS sequence"/>
</dbReference>
<feature type="binding site" evidence="8">
    <location>
        <position position="220"/>
    </location>
    <ligand>
        <name>NAD(+)</name>
        <dbReference type="ChEBI" id="CHEBI:57540"/>
    </ligand>
</feature>
<feature type="binding site" evidence="8">
    <location>
        <position position="279"/>
    </location>
    <ligand>
        <name>NAD(+)</name>
        <dbReference type="ChEBI" id="CHEBI:57540"/>
    </ligand>
</feature>
<sequence length="373" mass="40109">MIIGIPKEIKPDEYRVSLTPGGVEEMLKHGHTVLVEKGAGLGSSISDQDYEKAGAQLIGNPGDIHKYAQFIMKVKEPMPEEYHLLKEGQIIFTFFHFAASKKLTDAILQANVIAIAYETIRDEYGRHPILTPMSEVAGRMSIQAGAKYLEKPMHGRGILLGGVPGVAPAEVVIIGGGVVGANAAKVAAGFGARVTILDINMDRLRYLDDIMPKNVTTLMSNIQNIREKVADADLLIGAVLIEGARAPHVVTKDMVKTMKAGAVIIDVAIDQGGCIETSRPTTHGNPVYTECNVIHYCVTNIPGAVGCTSTQALTNVTLPYAMELVNKGYEHAARENPAIMRGINAVKGKITNQAVAESFGMDYNSLLLPFNYG</sequence>
<dbReference type="GO" id="GO:0005886">
    <property type="term" value="C:plasma membrane"/>
    <property type="evidence" value="ECO:0007669"/>
    <property type="project" value="TreeGrafter"/>
</dbReference>
<keyword evidence="3 5" id="KW-0560">Oxidoreductase</keyword>
<feature type="binding site" evidence="8">
    <location>
        <position position="134"/>
    </location>
    <ligand>
        <name>NAD(+)</name>
        <dbReference type="ChEBI" id="CHEBI:57540"/>
    </ligand>
</feature>
<feature type="binding site" evidence="9">
    <location>
        <position position="323"/>
    </location>
    <ligand>
        <name>Mg(2+)</name>
        <dbReference type="ChEBI" id="CHEBI:18420"/>
    </ligand>
</feature>
<evidence type="ECO:0000256" key="1">
    <source>
        <dbReference type="ARBA" id="ARBA00005689"/>
    </source>
</evidence>
<dbReference type="NCBIfam" id="TIGR00518">
    <property type="entry name" value="alaDH"/>
    <property type="match status" value="1"/>
</dbReference>
<feature type="domain" description="Alanine dehydrogenase/pyridine nucleotide transhydrogenase N-terminal" evidence="11">
    <location>
        <begin position="4"/>
        <end position="137"/>
    </location>
</feature>
<evidence type="ECO:0000259" key="10">
    <source>
        <dbReference type="SMART" id="SM01002"/>
    </source>
</evidence>
<dbReference type="CDD" id="cd05305">
    <property type="entry name" value="L-AlaDH"/>
    <property type="match status" value="1"/>
</dbReference>
<evidence type="ECO:0000256" key="3">
    <source>
        <dbReference type="ARBA" id="ARBA00023002"/>
    </source>
</evidence>
<feature type="binding site" evidence="8">
    <location>
        <position position="198"/>
    </location>
    <ligand>
        <name>NAD(+)</name>
        <dbReference type="ChEBI" id="CHEBI:57540"/>
    </ligand>
</feature>
<feature type="binding site" evidence="8">
    <location>
        <begin position="267"/>
        <end position="270"/>
    </location>
    <ligand>
        <name>NAD(+)</name>
        <dbReference type="ChEBI" id="CHEBI:57540"/>
    </ligand>
</feature>
<evidence type="ECO:0000256" key="4">
    <source>
        <dbReference type="ARBA" id="ARBA00023027"/>
    </source>
</evidence>
<dbReference type="AlphaFoldDB" id="A0A533Q9Y7"/>
<feature type="binding site" evidence="7">
    <location>
        <position position="75"/>
    </location>
    <ligand>
        <name>substrate</name>
    </ligand>
</feature>
<feature type="binding site" evidence="8">
    <location>
        <begin position="239"/>
        <end position="240"/>
    </location>
    <ligand>
        <name>NAD(+)</name>
        <dbReference type="ChEBI" id="CHEBI:57540"/>
    </ligand>
</feature>
<name>A0A533Q9Y7_9BACT</name>
<evidence type="ECO:0000256" key="9">
    <source>
        <dbReference type="PIRSR" id="PIRSR000183-4"/>
    </source>
</evidence>
<dbReference type="PIRSF" id="PIRSF000183">
    <property type="entry name" value="Alanine_dh"/>
    <property type="match status" value="1"/>
</dbReference>
<dbReference type="Gene3D" id="3.40.50.720">
    <property type="entry name" value="NAD(P)-binding Rossmann-like Domain"/>
    <property type="match status" value="2"/>
</dbReference>
<dbReference type="FunFam" id="3.40.50.720:FF:000049">
    <property type="entry name" value="Alanine dehydrogenase"/>
    <property type="match status" value="1"/>
</dbReference>
<dbReference type="EC" id="1.4.1.1" evidence="2 5"/>
<comment type="catalytic activity">
    <reaction evidence="5">
        <text>L-alanine + NAD(+) + H2O = pyruvate + NH4(+) + NADH + H(+)</text>
        <dbReference type="Rhea" id="RHEA:18405"/>
        <dbReference type="ChEBI" id="CHEBI:15361"/>
        <dbReference type="ChEBI" id="CHEBI:15377"/>
        <dbReference type="ChEBI" id="CHEBI:15378"/>
        <dbReference type="ChEBI" id="CHEBI:28938"/>
        <dbReference type="ChEBI" id="CHEBI:57540"/>
        <dbReference type="ChEBI" id="CHEBI:57945"/>
        <dbReference type="ChEBI" id="CHEBI:57972"/>
        <dbReference type="EC" id="1.4.1.1"/>
    </reaction>
</comment>
<dbReference type="EMBL" id="SULG01000046">
    <property type="protein sequence ID" value="TLD41485.1"/>
    <property type="molecule type" value="Genomic_DNA"/>
</dbReference>
<dbReference type="GO" id="GO:0046872">
    <property type="term" value="F:metal ion binding"/>
    <property type="evidence" value="ECO:0007669"/>
    <property type="project" value="UniProtKB-KW"/>
</dbReference>
<accession>A0A533Q9Y7</accession>
<dbReference type="SUPFAM" id="SSF52283">
    <property type="entry name" value="Formate/glycerate dehydrogenase catalytic domain-like"/>
    <property type="match status" value="1"/>
</dbReference>
<dbReference type="InterPro" id="IPR036291">
    <property type="entry name" value="NAD(P)-bd_dom_sf"/>
</dbReference>
<dbReference type="InterPro" id="IPR007886">
    <property type="entry name" value="AlaDH/PNT_N"/>
</dbReference>
<keyword evidence="9" id="KW-0479">Metal-binding</keyword>
<gene>
    <name evidence="12" type="ORF">JETT_2232</name>
</gene>
<evidence type="ECO:0000259" key="11">
    <source>
        <dbReference type="SMART" id="SM01003"/>
    </source>
</evidence>
<comment type="caution">
    <text evidence="12">The sequence shown here is derived from an EMBL/GenBank/DDBJ whole genome shotgun (WGS) entry which is preliminary data.</text>
</comment>
<dbReference type="PANTHER" id="PTHR42795:SF1">
    <property type="entry name" value="ALANINE DEHYDROGENASE"/>
    <property type="match status" value="1"/>
</dbReference>
<organism evidence="12 13">
    <name type="scientific">Candidatus Jettenia ecosi</name>
    <dbReference type="NCBI Taxonomy" id="2494326"/>
    <lineage>
        <taxon>Bacteria</taxon>
        <taxon>Pseudomonadati</taxon>
        <taxon>Planctomycetota</taxon>
        <taxon>Candidatus Brocadiia</taxon>
        <taxon>Candidatus Brocadiales</taxon>
        <taxon>Candidatus Brocadiaceae</taxon>
        <taxon>Candidatus Jettenia</taxon>
    </lineage>
</organism>